<accession>A0A8H6KD28</accession>
<reference evidence="1" key="1">
    <citation type="journal article" date="2020" name="Phytopathology">
        <title>Genome Sequence Resources of Colletotrichum truncatum, C. plurivorum, C. musicola, and C. sojae: Four Species Pathogenic to Soybean (Glycine max).</title>
        <authorList>
            <person name="Rogerio F."/>
            <person name="Boufleur T.R."/>
            <person name="Ciampi-Guillardi M."/>
            <person name="Sukno S.A."/>
            <person name="Thon M.R."/>
            <person name="Massola Junior N.S."/>
            <person name="Baroncelli R."/>
        </authorList>
    </citation>
    <scope>NUCLEOTIDE SEQUENCE</scope>
    <source>
        <strain evidence="1">LFN0074</strain>
    </source>
</reference>
<evidence type="ECO:0000313" key="1">
    <source>
        <dbReference type="EMBL" id="KAF6829244.1"/>
    </source>
</evidence>
<protein>
    <submittedName>
        <fullName evidence="1">Uncharacterized protein</fullName>
    </submittedName>
</protein>
<sequence length="133" mass="14866">MVLPWVPAEACIERSQAPSIEGVSYYSPLVAARVEAGSAVRGLLLDEPFLDRADITMQMPQETHVFCRSSEVDLGFDLCFLTEREWLGVSRARYVISRDAFVAINILDACCDPLRYALVILAKPRRDFVLSKG</sequence>
<dbReference type="Proteomes" id="UP000639643">
    <property type="component" value="Unassembled WGS sequence"/>
</dbReference>
<evidence type="ECO:0000313" key="2">
    <source>
        <dbReference type="Proteomes" id="UP000639643"/>
    </source>
</evidence>
<dbReference type="AlphaFoldDB" id="A0A8H6KD28"/>
<name>A0A8H6KD28_9PEZI</name>
<dbReference type="EMBL" id="WIGM01000315">
    <property type="protein sequence ID" value="KAF6829244.1"/>
    <property type="molecule type" value="Genomic_DNA"/>
</dbReference>
<proteinExistence type="predicted"/>
<comment type="caution">
    <text evidence="1">The sequence shown here is derived from an EMBL/GenBank/DDBJ whole genome shotgun (WGS) entry which is preliminary data.</text>
</comment>
<keyword evidence="2" id="KW-1185">Reference proteome</keyword>
<gene>
    <name evidence="1" type="ORF">CMUS01_08247</name>
</gene>
<organism evidence="1 2">
    <name type="scientific">Colletotrichum musicola</name>
    <dbReference type="NCBI Taxonomy" id="2175873"/>
    <lineage>
        <taxon>Eukaryota</taxon>
        <taxon>Fungi</taxon>
        <taxon>Dikarya</taxon>
        <taxon>Ascomycota</taxon>
        <taxon>Pezizomycotina</taxon>
        <taxon>Sordariomycetes</taxon>
        <taxon>Hypocreomycetidae</taxon>
        <taxon>Glomerellales</taxon>
        <taxon>Glomerellaceae</taxon>
        <taxon>Colletotrichum</taxon>
        <taxon>Colletotrichum orchidearum species complex</taxon>
    </lineage>
</organism>